<keyword evidence="5" id="KW-1133">Transmembrane helix</keyword>
<feature type="chain" id="PRO_5021503971" evidence="9">
    <location>
        <begin position="22"/>
        <end position="140"/>
    </location>
</feature>
<dbReference type="OMA" id="RVVIRQC"/>
<dbReference type="Pfam" id="PF17064">
    <property type="entry name" value="QVR"/>
    <property type="match status" value="1"/>
</dbReference>
<evidence type="ECO:0000313" key="11">
    <source>
        <dbReference type="Proteomes" id="UP000027135"/>
    </source>
</evidence>
<dbReference type="InterPro" id="IPR050975">
    <property type="entry name" value="Sleep_regulator"/>
</dbReference>
<keyword evidence="3" id="KW-0812">Transmembrane</keyword>
<evidence type="ECO:0000256" key="3">
    <source>
        <dbReference type="ARBA" id="ARBA00022692"/>
    </source>
</evidence>
<keyword evidence="11" id="KW-1185">Reference proteome</keyword>
<dbReference type="CDD" id="cd23593">
    <property type="entry name" value="TFP_LU_ECD_Twit"/>
    <property type="match status" value="1"/>
</dbReference>
<evidence type="ECO:0000313" key="10">
    <source>
        <dbReference type="EMBL" id="KDR18171.1"/>
    </source>
</evidence>
<evidence type="ECO:0000256" key="5">
    <source>
        <dbReference type="ARBA" id="ARBA00022989"/>
    </source>
</evidence>
<evidence type="ECO:0000256" key="6">
    <source>
        <dbReference type="ARBA" id="ARBA00023136"/>
    </source>
</evidence>
<reference evidence="10 11" key="1">
    <citation type="journal article" date="2014" name="Nat. Commun.">
        <title>Molecular traces of alternative social organization in a termite genome.</title>
        <authorList>
            <person name="Terrapon N."/>
            <person name="Li C."/>
            <person name="Robertson H.M."/>
            <person name="Ji L."/>
            <person name="Meng X."/>
            <person name="Booth W."/>
            <person name="Chen Z."/>
            <person name="Childers C.P."/>
            <person name="Glastad K.M."/>
            <person name="Gokhale K."/>
            <person name="Gowin J."/>
            <person name="Gronenberg W."/>
            <person name="Hermansen R.A."/>
            <person name="Hu H."/>
            <person name="Hunt B.G."/>
            <person name="Huylmans A.K."/>
            <person name="Khalil S.M."/>
            <person name="Mitchell R.D."/>
            <person name="Munoz-Torres M.C."/>
            <person name="Mustard J.A."/>
            <person name="Pan H."/>
            <person name="Reese J.T."/>
            <person name="Scharf M.E."/>
            <person name="Sun F."/>
            <person name="Vogel H."/>
            <person name="Xiao J."/>
            <person name="Yang W."/>
            <person name="Yang Z."/>
            <person name="Yang Z."/>
            <person name="Zhou J."/>
            <person name="Zhu J."/>
            <person name="Brent C.S."/>
            <person name="Elsik C.G."/>
            <person name="Goodisman M.A."/>
            <person name="Liberles D.A."/>
            <person name="Roe R.M."/>
            <person name="Vargo E.L."/>
            <person name="Vilcinskas A."/>
            <person name="Wang J."/>
            <person name="Bornberg-Bauer E."/>
            <person name="Korb J."/>
            <person name="Zhang G."/>
            <person name="Liebig J."/>
        </authorList>
    </citation>
    <scope>NUCLEOTIDE SEQUENCE [LARGE SCALE GENOMIC DNA]</scope>
    <source>
        <tissue evidence="10">Whole organism</tissue>
    </source>
</reference>
<keyword evidence="4 9" id="KW-0732">Signal</keyword>
<protein>
    <submittedName>
        <fullName evidence="10">Uncharacterized protein</fullName>
    </submittedName>
</protein>
<proteinExistence type="predicted"/>
<keyword evidence="7" id="KW-0325">Glycoprotein</keyword>
<dbReference type="eggNOG" id="ENOG502SD52">
    <property type="taxonomic scope" value="Eukaryota"/>
</dbReference>
<dbReference type="InParanoid" id="A0A067R4K6"/>
<dbReference type="GO" id="GO:0032222">
    <property type="term" value="P:regulation of synaptic transmission, cholinergic"/>
    <property type="evidence" value="ECO:0007669"/>
    <property type="project" value="InterPro"/>
</dbReference>
<dbReference type="GO" id="GO:0098552">
    <property type="term" value="C:side of membrane"/>
    <property type="evidence" value="ECO:0007669"/>
    <property type="project" value="UniProtKB-KW"/>
</dbReference>
<accession>A0A067R4K6</accession>
<evidence type="ECO:0000256" key="1">
    <source>
        <dbReference type="ARBA" id="ARBA00004589"/>
    </source>
</evidence>
<dbReference type="AlphaFoldDB" id="A0A067R4K6"/>
<gene>
    <name evidence="10" type="ORF">L798_06921</name>
</gene>
<evidence type="ECO:0000256" key="9">
    <source>
        <dbReference type="SAM" id="SignalP"/>
    </source>
</evidence>
<feature type="signal peptide" evidence="9">
    <location>
        <begin position="1"/>
        <end position="21"/>
    </location>
</feature>
<organism evidence="10 11">
    <name type="scientific">Zootermopsis nevadensis</name>
    <name type="common">Dampwood termite</name>
    <dbReference type="NCBI Taxonomy" id="136037"/>
    <lineage>
        <taxon>Eukaryota</taxon>
        <taxon>Metazoa</taxon>
        <taxon>Ecdysozoa</taxon>
        <taxon>Arthropoda</taxon>
        <taxon>Hexapoda</taxon>
        <taxon>Insecta</taxon>
        <taxon>Pterygota</taxon>
        <taxon>Neoptera</taxon>
        <taxon>Polyneoptera</taxon>
        <taxon>Dictyoptera</taxon>
        <taxon>Blattodea</taxon>
        <taxon>Blattoidea</taxon>
        <taxon>Termitoidae</taxon>
        <taxon>Termopsidae</taxon>
        <taxon>Zootermopsis</taxon>
    </lineage>
</organism>
<keyword evidence="6" id="KW-0472">Membrane</keyword>
<dbReference type="Proteomes" id="UP000027135">
    <property type="component" value="Unassembled WGS sequence"/>
</dbReference>
<keyword evidence="2" id="KW-0336">GPI-anchor</keyword>
<name>A0A067R4K6_ZOONE</name>
<dbReference type="PANTHER" id="PTHR33562">
    <property type="entry name" value="ATILLA, ISOFORM B-RELATED-RELATED"/>
    <property type="match status" value="1"/>
</dbReference>
<keyword evidence="8" id="KW-0449">Lipoprotein</keyword>
<sequence length="140" mass="15601">MQCVYIAVFCLLALSIQTGAGLRCWSCASSSDRHCGDPFNKTFFHLRDCDSDRSPQTYNRLTTPVCKKLKQLSNEQEVIERTCVWNKETACAPSSVHTSVKDVFCETCAEDGCNSAERFASATLMVLLPTFLWALAAKFL</sequence>
<dbReference type="EMBL" id="KK852699">
    <property type="protein sequence ID" value="KDR18171.1"/>
    <property type="molecule type" value="Genomic_DNA"/>
</dbReference>
<comment type="subcellular location">
    <subcellularLocation>
        <location evidence="1">Membrane</location>
        <topology evidence="1">Lipid-anchor</topology>
        <topology evidence="1">GPI-anchor</topology>
    </subcellularLocation>
</comment>
<dbReference type="GO" id="GO:0030431">
    <property type="term" value="P:sleep"/>
    <property type="evidence" value="ECO:0007669"/>
    <property type="project" value="InterPro"/>
</dbReference>
<evidence type="ECO:0000256" key="4">
    <source>
        <dbReference type="ARBA" id="ARBA00022729"/>
    </source>
</evidence>
<evidence type="ECO:0000256" key="7">
    <source>
        <dbReference type="ARBA" id="ARBA00023180"/>
    </source>
</evidence>
<dbReference type="OrthoDB" id="75169at2759"/>
<evidence type="ECO:0000256" key="8">
    <source>
        <dbReference type="ARBA" id="ARBA00023288"/>
    </source>
</evidence>
<dbReference type="InterPro" id="IPR031424">
    <property type="entry name" value="QVR-like"/>
</dbReference>
<dbReference type="PANTHER" id="PTHR33562:SF2">
    <property type="entry name" value="PROTEIN QUIVER"/>
    <property type="match status" value="1"/>
</dbReference>
<evidence type="ECO:0000256" key="2">
    <source>
        <dbReference type="ARBA" id="ARBA00022622"/>
    </source>
</evidence>